<dbReference type="Proteomes" id="UP000053157">
    <property type="component" value="Unassembled WGS sequence"/>
</dbReference>
<dbReference type="EMBL" id="LOPV01000034">
    <property type="protein sequence ID" value="KTG30660.1"/>
    <property type="molecule type" value="Genomic_DNA"/>
</dbReference>
<dbReference type="Pfam" id="PF12680">
    <property type="entry name" value="SnoaL_2"/>
    <property type="match status" value="1"/>
</dbReference>
<dbReference type="RefSeq" id="WP_058570804.1">
    <property type="nucleotide sequence ID" value="NZ_LOPV01000034.1"/>
</dbReference>
<dbReference type="OrthoDB" id="295770at2157"/>
<reference evidence="2 3" key="1">
    <citation type="submission" date="2015-12" db="EMBL/GenBank/DDBJ databases">
        <title>Haloferax profundi sp. nov. isolated from the Discovery deep brine-seawater interface in the Red Sea.</title>
        <authorList>
            <person name="Zhang G."/>
            <person name="Stingl U."/>
            <person name="Rashid M."/>
        </authorList>
    </citation>
    <scope>NUCLEOTIDE SEQUENCE [LARGE SCALE GENOMIC DNA]</scope>
    <source>
        <strain evidence="2 3">SB29</strain>
    </source>
</reference>
<dbReference type="AlphaFoldDB" id="A0A0W1SW90"/>
<name>A0A0W1SW90_9EURY</name>
<evidence type="ECO:0000259" key="1">
    <source>
        <dbReference type="Pfam" id="PF12680"/>
    </source>
</evidence>
<keyword evidence="3" id="KW-1185">Reference proteome</keyword>
<organism evidence="2 3">
    <name type="scientific">Haloferax profundi</name>
    <dbReference type="NCBI Taxonomy" id="1544718"/>
    <lineage>
        <taxon>Archaea</taxon>
        <taxon>Methanobacteriati</taxon>
        <taxon>Methanobacteriota</taxon>
        <taxon>Stenosarchaea group</taxon>
        <taxon>Halobacteria</taxon>
        <taxon>Halobacteriales</taxon>
        <taxon>Haloferacaceae</taxon>
        <taxon>Haloferax</taxon>
    </lineage>
</organism>
<evidence type="ECO:0000313" key="3">
    <source>
        <dbReference type="Proteomes" id="UP000053157"/>
    </source>
</evidence>
<accession>A0A0W1SW90</accession>
<dbReference type="InterPro" id="IPR037401">
    <property type="entry name" value="SnoaL-like"/>
</dbReference>
<sequence length="115" mass="12861">MKTTEEVLGHHLETFAEGDMDGIMADYDDSSVVVTPEETYQGLDEIPTFFEEIFADFGQDGAYAEIDLQKIEGDIAFITWHGETPDNVYEFCTDTFVVEDGVITTQTFAGKIESK</sequence>
<feature type="domain" description="SnoaL-like" evidence="1">
    <location>
        <begin position="11"/>
        <end position="104"/>
    </location>
</feature>
<dbReference type="Gene3D" id="3.10.450.50">
    <property type="match status" value="1"/>
</dbReference>
<comment type="caution">
    <text evidence="2">The sequence shown here is derived from an EMBL/GenBank/DDBJ whole genome shotgun (WGS) entry which is preliminary data.</text>
</comment>
<gene>
    <name evidence="2" type="ORF">AUR66_06800</name>
</gene>
<proteinExistence type="predicted"/>
<dbReference type="InterPro" id="IPR032710">
    <property type="entry name" value="NTF2-like_dom_sf"/>
</dbReference>
<protein>
    <recommendedName>
        <fullName evidence="1">SnoaL-like domain-containing protein</fullName>
    </recommendedName>
</protein>
<evidence type="ECO:0000313" key="2">
    <source>
        <dbReference type="EMBL" id="KTG30660.1"/>
    </source>
</evidence>
<dbReference type="SUPFAM" id="SSF54427">
    <property type="entry name" value="NTF2-like"/>
    <property type="match status" value="1"/>
</dbReference>